<gene>
    <name evidence="2" type="ORF">FQA47_015515</name>
</gene>
<dbReference type="Proteomes" id="UP000646548">
    <property type="component" value="Unassembled WGS sequence"/>
</dbReference>
<proteinExistence type="predicted"/>
<dbReference type="EMBL" id="WKFB01000027">
    <property type="protein sequence ID" value="KAF6738491.1"/>
    <property type="molecule type" value="Genomic_DNA"/>
</dbReference>
<evidence type="ECO:0000256" key="1">
    <source>
        <dbReference type="SAM" id="MobiDB-lite"/>
    </source>
</evidence>
<feature type="compositionally biased region" description="Polar residues" evidence="1">
    <location>
        <begin position="57"/>
        <end position="71"/>
    </location>
</feature>
<dbReference type="AlphaFoldDB" id="A0A834L1Q2"/>
<name>A0A834L1Q2_ORYME</name>
<feature type="compositionally biased region" description="Basic and acidic residues" evidence="1">
    <location>
        <begin position="26"/>
        <end position="36"/>
    </location>
</feature>
<sequence>MSEGTAEGLQTLSRFFLGKKPQFSTRMERQEASDGRPRRRTQTSSEWLSVQRRMSRRTTIPLSTQGWNEDSTGGGPGGRRERLWQSDVDRLRERERSVDACKYRLFLSFRFSRFLLGFPSVLRPVDVNKPGSDRLRAGGGGAARGGQAELGWVCGSERTNGPANGRTRAPSAGNRFTRPPRRLHTGVRSSAARRGCRLWPAPEQRGLLAEQTGEGAPCAGS</sequence>
<reference evidence="2" key="1">
    <citation type="journal article" name="BMC Genomics">
        <title>Long-read sequencing and de novo genome assembly of marine medaka (Oryzias melastigma).</title>
        <authorList>
            <person name="Liang P."/>
            <person name="Saqib H.S.A."/>
            <person name="Ni X."/>
            <person name="Shen Y."/>
        </authorList>
    </citation>
    <scope>NUCLEOTIDE SEQUENCE</scope>
    <source>
        <strain evidence="2">Bigg-433</strain>
    </source>
</reference>
<accession>A0A834L1Q2</accession>
<comment type="caution">
    <text evidence="2">The sequence shown here is derived from an EMBL/GenBank/DDBJ whole genome shotgun (WGS) entry which is preliminary data.</text>
</comment>
<feature type="region of interest" description="Disordered" evidence="1">
    <location>
        <begin position="1"/>
        <end position="82"/>
    </location>
</feature>
<feature type="region of interest" description="Disordered" evidence="1">
    <location>
        <begin position="156"/>
        <end position="189"/>
    </location>
</feature>
<evidence type="ECO:0000313" key="2">
    <source>
        <dbReference type="EMBL" id="KAF6738491.1"/>
    </source>
</evidence>
<feature type="region of interest" description="Disordered" evidence="1">
    <location>
        <begin position="202"/>
        <end position="221"/>
    </location>
</feature>
<organism evidence="2 3">
    <name type="scientific">Oryzias melastigma</name>
    <name type="common">Marine medaka</name>
    <dbReference type="NCBI Taxonomy" id="30732"/>
    <lineage>
        <taxon>Eukaryota</taxon>
        <taxon>Metazoa</taxon>
        <taxon>Chordata</taxon>
        <taxon>Craniata</taxon>
        <taxon>Vertebrata</taxon>
        <taxon>Euteleostomi</taxon>
        <taxon>Actinopterygii</taxon>
        <taxon>Neopterygii</taxon>
        <taxon>Teleostei</taxon>
        <taxon>Neoteleostei</taxon>
        <taxon>Acanthomorphata</taxon>
        <taxon>Ovalentaria</taxon>
        <taxon>Atherinomorphae</taxon>
        <taxon>Beloniformes</taxon>
        <taxon>Adrianichthyidae</taxon>
        <taxon>Oryziinae</taxon>
        <taxon>Oryzias</taxon>
    </lineage>
</organism>
<evidence type="ECO:0000313" key="3">
    <source>
        <dbReference type="Proteomes" id="UP000646548"/>
    </source>
</evidence>
<protein>
    <submittedName>
        <fullName evidence="2">Uncharacterized protein</fullName>
    </submittedName>
</protein>